<gene>
    <name evidence="2" type="ORF">Ahy_B09g096404</name>
</gene>
<name>A0A444XKE7_ARAHY</name>
<dbReference type="AlphaFoldDB" id="A0A444XKE7"/>
<keyword evidence="3" id="KW-1185">Reference proteome</keyword>
<evidence type="ECO:0000313" key="3">
    <source>
        <dbReference type="Proteomes" id="UP000289738"/>
    </source>
</evidence>
<evidence type="ECO:0000313" key="2">
    <source>
        <dbReference type="EMBL" id="RYQ90151.1"/>
    </source>
</evidence>
<dbReference type="Pfam" id="PF13960">
    <property type="entry name" value="DUF4218"/>
    <property type="match status" value="1"/>
</dbReference>
<proteinExistence type="predicted"/>
<dbReference type="EMBL" id="SDMP01000019">
    <property type="protein sequence ID" value="RYQ90151.1"/>
    <property type="molecule type" value="Genomic_DNA"/>
</dbReference>
<dbReference type="PANTHER" id="PTHR48451">
    <property type="entry name" value="DUF4218 DOMAIN-CONTAINING PROTEIN"/>
    <property type="match status" value="1"/>
</dbReference>
<accession>A0A444XKE7</accession>
<dbReference type="Proteomes" id="UP000289738">
    <property type="component" value="Chromosome B09"/>
</dbReference>
<dbReference type="PANTHER" id="PTHR48451:SF1">
    <property type="entry name" value="DUF4218 DOMAIN-CONTAINING PROTEIN"/>
    <property type="match status" value="1"/>
</dbReference>
<dbReference type="InterPro" id="IPR025452">
    <property type="entry name" value="DUF4218"/>
</dbReference>
<feature type="domain" description="DUF4218" evidence="1">
    <location>
        <begin position="18"/>
        <end position="66"/>
    </location>
</feature>
<protein>
    <recommendedName>
        <fullName evidence="1">DUF4218 domain-containing protein</fullName>
    </recommendedName>
</protein>
<comment type="caution">
    <text evidence="2">The sequence shown here is derived from an EMBL/GenBank/DDBJ whole genome shotgun (WGS) entry which is preliminary data.</text>
</comment>
<reference evidence="2 3" key="1">
    <citation type="submission" date="2019-01" db="EMBL/GenBank/DDBJ databases">
        <title>Sequencing of cultivated peanut Arachis hypogaea provides insights into genome evolution and oil improvement.</title>
        <authorList>
            <person name="Chen X."/>
        </authorList>
    </citation>
    <scope>NUCLEOTIDE SEQUENCE [LARGE SCALE GENOMIC DNA]</scope>
    <source>
        <strain evidence="3">cv. Fuhuasheng</strain>
        <tissue evidence="2">Leaves</tissue>
    </source>
</reference>
<evidence type="ECO:0000259" key="1">
    <source>
        <dbReference type="Pfam" id="PF13960"/>
    </source>
</evidence>
<organism evidence="2 3">
    <name type="scientific">Arachis hypogaea</name>
    <name type="common">Peanut</name>
    <dbReference type="NCBI Taxonomy" id="3818"/>
    <lineage>
        <taxon>Eukaryota</taxon>
        <taxon>Viridiplantae</taxon>
        <taxon>Streptophyta</taxon>
        <taxon>Embryophyta</taxon>
        <taxon>Tracheophyta</taxon>
        <taxon>Spermatophyta</taxon>
        <taxon>Magnoliopsida</taxon>
        <taxon>eudicotyledons</taxon>
        <taxon>Gunneridae</taxon>
        <taxon>Pentapetalae</taxon>
        <taxon>rosids</taxon>
        <taxon>fabids</taxon>
        <taxon>Fabales</taxon>
        <taxon>Fabaceae</taxon>
        <taxon>Papilionoideae</taxon>
        <taxon>50 kb inversion clade</taxon>
        <taxon>dalbergioids sensu lato</taxon>
        <taxon>Dalbergieae</taxon>
        <taxon>Pterocarpus clade</taxon>
        <taxon>Arachis</taxon>
    </lineage>
</organism>
<sequence length="183" mass="21364">MYIFYPDYPYILSHVLYSQRYLCCLKQYVRNRARPEGSIAEGYLSEEILIFCSRYLDNVDIRINRPMPVADRLCEPMDSEDPGVENAVGAASFYALTPAEKFQAHRHVLVNSPAVEKFIDAFRAIKKRKLRSKTRSQSQIDSVVHKEFFEWFKHEVRPVVINLVIDGLLLFLSQIYIKRVTVL</sequence>